<dbReference type="EMBL" id="AJAT01000018">
    <property type="protein sequence ID" value="EOL41686.1"/>
    <property type="molecule type" value="Genomic_DNA"/>
</dbReference>
<dbReference type="RefSeq" id="WP_010769882.1">
    <property type="nucleotide sequence ID" value="NZ_ASWE01000001.1"/>
</dbReference>
<dbReference type="STRING" id="154621.RV11_GL002792"/>
<dbReference type="SMART" id="SM01134">
    <property type="entry name" value="DeoRC"/>
    <property type="match status" value="1"/>
</dbReference>
<evidence type="ECO:0000259" key="4">
    <source>
        <dbReference type="PROSITE" id="PS51000"/>
    </source>
</evidence>
<accession>R3W2L0</accession>
<dbReference type="InterPro" id="IPR036388">
    <property type="entry name" value="WH-like_DNA-bd_sf"/>
</dbReference>
<dbReference type="InterPro" id="IPR036390">
    <property type="entry name" value="WH_DNA-bd_sf"/>
</dbReference>
<evidence type="ECO:0000256" key="1">
    <source>
        <dbReference type="ARBA" id="ARBA00023015"/>
    </source>
</evidence>
<dbReference type="PANTHER" id="PTHR30363">
    <property type="entry name" value="HTH-TYPE TRANSCRIPTIONAL REGULATOR SRLR-RELATED"/>
    <property type="match status" value="1"/>
</dbReference>
<dbReference type="HOGENOM" id="CLU_060699_1_4_9"/>
<feature type="domain" description="HTH deoR-type" evidence="4">
    <location>
        <begin position="2"/>
        <end position="57"/>
    </location>
</feature>
<dbReference type="GO" id="GO:0003700">
    <property type="term" value="F:DNA-binding transcription factor activity"/>
    <property type="evidence" value="ECO:0007669"/>
    <property type="project" value="InterPro"/>
</dbReference>
<name>R3W2L0_9ENTE</name>
<evidence type="ECO:0000256" key="3">
    <source>
        <dbReference type="ARBA" id="ARBA00023163"/>
    </source>
</evidence>
<dbReference type="Gene3D" id="3.40.50.1360">
    <property type="match status" value="1"/>
</dbReference>
<dbReference type="InterPro" id="IPR014036">
    <property type="entry name" value="DeoR-like_C"/>
</dbReference>
<dbReference type="InterPro" id="IPR037171">
    <property type="entry name" value="NagB/RpiA_transferase-like"/>
</dbReference>
<organism evidence="5 6">
    <name type="scientific">Enterococcus phoeniculicola ATCC BAA-412</name>
    <dbReference type="NCBI Taxonomy" id="1158610"/>
    <lineage>
        <taxon>Bacteria</taxon>
        <taxon>Bacillati</taxon>
        <taxon>Bacillota</taxon>
        <taxon>Bacilli</taxon>
        <taxon>Lactobacillales</taxon>
        <taxon>Enterococcaceae</taxon>
        <taxon>Enterococcus</taxon>
    </lineage>
</organism>
<dbReference type="Pfam" id="PF08220">
    <property type="entry name" value="HTH_DeoR"/>
    <property type="match status" value="1"/>
</dbReference>
<reference evidence="5 6" key="1">
    <citation type="submission" date="2013-02" db="EMBL/GenBank/DDBJ databases">
        <title>The Genome Sequence of Enterococcus phoeniculicola BAA-412.</title>
        <authorList>
            <consortium name="The Broad Institute Genome Sequencing Platform"/>
            <consortium name="The Broad Institute Genome Sequencing Center for Infectious Disease"/>
            <person name="Earl A.M."/>
            <person name="Gilmore M.S."/>
            <person name="Lebreton F."/>
            <person name="Walker B."/>
            <person name="Young S.K."/>
            <person name="Zeng Q."/>
            <person name="Gargeya S."/>
            <person name="Fitzgerald M."/>
            <person name="Haas B."/>
            <person name="Abouelleil A."/>
            <person name="Alvarado L."/>
            <person name="Arachchi H.M."/>
            <person name="Berlin A.M."/>
            <person name="Chapman S.B."/>
            <person name="Dewar J."/>
            <person name="Goldberg J."/>
            <person name="Griggs A."/>
            <person name="Gujja S."/>
            <person name="Hansen M."/>
            <person name="Howarth C."/>
            <person name="Imamovic A."/>
            <person name="Larimer J."/>
            <person name="McCowan C."/>
            <person name="Murphy C."/>
            <person name="Neiman D."/>
            <person name="Pearson M."/>
            <person name="Priest M."/>
            <person name="Roberts A."/>
            <person name="Saif S."/>
            <person name="Shea T."/>
            <person name="Sisk P."/>
            <person name="Sykes S."/>
            <person name="Wortman J."/>
            <person name="Nusbaum C."/>
            <person name="Birren B."/>
        </authorList>
    </citation>
    <scope>NUCLEOTIDE SEQUENCE [LARGE SCALE GENOMIC DNA]</scope>
    <source>
        <strain evidence="5 6">ATCC BAA-412</strain>
    </source>
</reference>
<dbReference type="InterPro" id="IPR001034">
    <property type="entry name" value="DeoR_HTH"/>
</dbReference>
<gene>
    <name evidence="5" type="ORF">UC3_03251</name>
</gene>
<keyword evidence="1" id="KW-0805">Transcription regulation</keyword>
<proteinExistence type="predicted"/>
<dbReference type="Pfam" id="PF00455">
    <property type="entry name" value="DeoRC"/>
    <property type="match status" value="1"/>
</dbReference>
<keyword evidence="3" id="KW-0804">Transcription</keyword>
<keyword evidence="6" id="KW-1185">Reference proteome</keyword>
<dbReference type="AlphaFoldDB" id="R3W2L0"/>
<dbReference type="InterPro" id="IPR050313">
    <property type="entry name" value="Carb_Metab_HTH_regulators"/>
</dbReference>
<dbReference type="eggNOG" id="COG1349">
    <property type="taxonomic scope" value="Bacteria"/>
</dbReference>
<protein>
    <recommendedName>
        <fullName evidence="4">HTH deoR-type domain-containing protein</fullName>
    </recommendedName>
</protein>
<dbReference type="GO" id="GO:0003677">
    <property type="term" value="F:DNA binding"/>
    <property type="evidence" value="ECO:0007669"/>
    <property type="project" value="UniProtKB-KW"/>
</dbReference>
<evidence type="ECO:0000256" key="2">
    <source>
        <dbReference type="ARBA" id="ARBA00023125"/>
    </source>
</evidence>
<dbReference type="PANTHER" id="PTHR30363:SF60">
    <property type="entry name" value="HTH-TYPE TRANSCRIPTIONAL REGULATOR IOLR"/>
    <property type="match status" value="1"/>
</dbReference>
<keyword evidence="2" id="KW-0238">DNA-binding</keyword>
<evidence type="ECO:0000313" key="6">
    <source>
        <dbReference type="Proteomes" id="UP000013785"/>
    </source>
</evidence>
<dbReference type="InterPro" id="IPR018356">
    <property type="entry name" value="Tscrpt_reg_HTH_DeoR_CS"/>
</dbReference>
<dbReference type="SMART" id="SM00420">
    <property type="entry name" value="HTH_DEOR"/>
    <property type="match status" value="1"/>
</dbReference>
<dbReference type="PROSITE" id="PS51000">
    <property type="entry name" value="HTH_DEOR_2"/>
    <property type="match status" value="1"/>
</dbReference>
<dbReference type="PATRIC" id="fig|1158610.3.peg.3239"/>
<sequence length="251" mass="28827">MKAKRIDLIKEYILENEHVSLKELEDTFNVSMNTIRRDIAQLLEDPRFEKVYGGISVKKNQLISFENRNTENQEVKQAIAETAAQFIQNGDLIYIDSGTTTKYILDYLDKDIQITIITNSLDVILRAEKFKNISVFVFGNIFKKTTRSFVGLPSEQVVNRYNITKSFMAATAVSIENGLMNSDIMEYELKKHIVEKAEINYLLVHADKFDKSTLLTYAPLSAIDTIITDKQFDDSYTSYFENNNIDVLTVD</sequence>
<comment type="caution">
    <text evidence="5">The sequence shown here is derived from an EMBL/GenBank/DDBJ whole genome shotgun (WGS) entry which is preliminary data.</text>
</comment>
<dbReference type="OrthoDB" id="9797223at2"/>
<dbReference type="Proteomes" id="UP000013785">
    <property type="component" value="Unassembled WGS sequence"/>
</dbReference>
<dbReference type="SUPFAM" id="SSF100950">
    <property type="entry name" value="NagB/RpiA/CoA transferase-like"/>
    <property type="match status" value="1"/>
</dbReference>
<evidence type="ECO:0000313" key="5">
    <source>
        <dbReference type="EMBL" id="EOL41686.1"/>
    </source>
</evidence>
<dbReference type="Gene3D" id="1.10.10.10">
    <property type="entry name" value="Winged helix-like DNA-binding domain superfamily/Winged helix DNA-binding domain"/>
    <property type="match status" value="1"/>
</dbReference>
<dbReference type="PROSITE" id="PS00894">
    <property type="entry name" value="HTH_DEOR_1"/>
    <property type="match status" value="1"/>
</dbReference>
<dbReference type="SUPFAM" id="SSF46785">
    <property type="entry name" value="Winged helix' DNA-binding domain"/>
    <property type="match status" value="1"/>
</dbReference>